<dbReference type="GO" id="GO:0035312">
    <property type="term" value="F:5'-3' DNA exonuclease activity"/>
    <property type="evidence" value="ECO:0007669"/>
    <property type="project" value="TreeGrafter"/>
</dbReference>
<dbReference type="SUPFAM" id="SSF89550">
    <property type="entry name" value="PHP domain-like"/>
    <property type="match status" value="1"/>
</dbReference>
<proteinExistence type="predicted"/>
<dbReference type="PANTHER" id="PTHR42924:SF3">
    <property type="entry name" value="POLYMERASE_HISTIDINOL PHOSPHATASE N-TERMINAL DOMAIN-CONTAINING PROTEIN"/>
    <property type="match status" value="1"/>
</dbReference>
<evidence type="ECO:0000313" key="2">
    <source>
        <dbReference type="EMBL" id="SMO59977.1"/>
    </source>
</evidence>
<evidence type="ECO:0000259" key="1">
    <source>
        <dbReference type="SMART" id="SM00481"/>
    </source>
</evidence>
<dbReference type="EMBL" id="FXTC01000003">
    <property type="protein sequence ID" value="SMO59977.1"/>
    <property type="molecule type" value="Genomic_DNA"/>
</dbReference>
<dbReference type="CDD" id="cd07432">
    <property type="entry name" value="PHP_HisPPase"/>
    <property type="match status" value="1"/>
</dbReference>
<dbReference type="SMART" id="SM00481">
    <property type="entry name" value="POLIIIAc"/>
    <property type="match status" value="1"/>
</dbReference>
<accession>A0A521CKK0</accession>
<dbReference type="RefSeq" id="WP_142717658.1">
    <property type="nucleotide sequence ID" value="NZ_FXTC01000003.1"/>
</dbReference>
<protein>
    <recommendedName>
        <fullName evidence="1">Polymerase/histidinol phosphatase N-terminal domain-containing protein</fullName>
    </recommendedName>
</protein>
<dbReference type="AlphaFoldDB" id="A0A521CKK0"/>
<feature type="domain" description="Polymerase/histidinol phosphatase N-terminal" evidence="1">
    <location>
        <begin position="16"/>
        <end position="84"/>
    </location>
</feature>
<dbReference type="Gene3D" id="3.20.20.140">
    <property type="entry name" value="Metal-dependent hydrolases"/>
    <property type="match status" value="1"/>
</dbReference>
<reference evidence="2 3" key="1">
    <citation type="submission" date="2017-05" db="EMBL/GenBank/DDBJ databases">
        <authorList>
            <person name="Varghese N."/>
            <person name="Submissions S."/>
        </authorList>
    </citation>
    <scope>NUCLEOTIDE SEQUENCE [LARGE SCALE GENOMIC DNA]</scope>
    <source>
        <strain evidence="2 3">DSM 29371</strain>
    </source>
</reference>
<dbReference type="InterPro" id="IPR016195">
    <property type="entry name" value="Pol/histidinol_Pase-like"/>
</dbReference>
<dbReference type="InterPro" id="IPR003141">
    <property type="entry name" value="Pol/His_phosphatase_N"/>
</dbReference>
<evidence type="ECO:0000313" key="3">
    <source>
        <dbReference type="Proteomes" id="UP000316916"/>
    </source>
</evidence>
<dbReference type="InterPro" id="IPR004013">
    <property type="entry name" value="PHP_dom"/>
</dbReference>
<keyword evidence="3" id="KW-1185">Reference proteome</keyword>
<dbReference type="GO" id="GO:0004534">
    <property type="term" value="F:5'-3' RNA exonuclease activity"/>
    <property type="evidence" value="ECO:0007669"/>
    <property type="project" value="TreeGrafter"/>
</dbReference>
<organism evidence="2 3">
    <name type="scientific">Chryseobacterium rhizoplanae</name>
    <dbReference type="NCBI Taxonomy" id="1609531"/>
    <lineage>
        <taxon>Bacteria</taxon>
        <taxon>Pseudomonadati</taxon>
        <taxon>Bacteroidota</taxon>
        <taxon>Flavobacteriia</taxon>
        <taxon>Flavobacteriales</taxon>
        <taxon>Weeksellaceae</taxon>
        <taxon>Chryseobacterium group</taxon>
        <taxon>Chryseobacterium</taxon>
    </lineage>
</organism>
<dbReference type="Proteomes" id="UP000316916">
    <property type="component" value="Unassembled WGS sequence"/>
</dbReference>
<dbReference type="PANTHER" id="PTHR42924">
    <property type="entry name" value="EXONUCLEASE"/>
    <property type="match status" value="1"/>
</dbReference>
<gene>
    <name evidence="2" type="ORF">SAMN06265171_103107</name>
</gene>
<name>A0A521CKK0_9FLAO</name>
<dbReference type="Pfam" id="PF02811">
    <property type="entry name" value="PHP"/>
    <property type="match status" value="1"/>
</dbReference>
<sequence>MDHKENFLKVNKMKKGIFHFHSTYSYDGINTIEKIVKTIKDKKLDFVVLTDHETIKGSLELQRKIKEQNLNVEIPTAAEYKTDRGDVIALNIKNEITDMKWEEFYKNAKEQNAILILPHPYDGHTQIEELAQAVDVIEVFNARSSVINNYKSYLLALKYKKPVIWSSDSHIPQTLLNVVVGYEKKDLKFHEALTNGEIAPLFLKKSSVSDIFLSQLKKAYVNKNFKLFIYIVYKTLFKRTKEDYLNL</sequence>
<dbReference type="InterPro" id="IPR052018">
    <property type="entry name" value="PHP_domain"/>
</dbReference>